<evidence type="ECO:0000313" key="2">
    <source>
        <dbReference type="EMBL" id="KIK25871.1"/>
    </source>
</evidence>
<keyword evidence="3" id="KW-1185">Reference proteome</keyword>
<dbReference type="Proteomes" id="UP000054018">
    <property type="component" value="Unassembled WGS sequence"/>
</dbReference>
<name>A0A0C9Z983_9AGAM</name>
<dbReference type="HOGENOM" id="CLU_2513499_0_0_1"/>
<reference evidence="3" key="2">
    <citation type="submission" date="2015-01" db="EMBL/GenBank/DDBJ databases">
        <title>Evolutionary Origins and Diversification of the Mycorrhizal Mutualists.</title>
        <authorList>
            <consortium name="DOE Joint Genome Institute"/>
            <consortium name="Mycorrhizal Genomics Consortium"/>
            <person name="Kohler A."/>
            <person name="Kuo A."/>
            <person name="Nagy L.G."/>
            <person name="Floudas D."/>
            <person name="Copeland A."/>
            <person name="Barry K.W."/>
            <person name="Cichocki N."/>
            <person name="Veneault-Fourrey C."/>
            <person name="LaButti K."/>
            <person name="Lindquist E.A."/>
            <person name="Lipzen A."/>
            <person name="Lundell T."/>
            <person name="Morin E."/>
            <person name="Murat C."/>
            <person name="Riley R."/>
            <person name="Ohm R."/>
            <person name="Sun H."/>
            <person name="Tunlid A."/>
            <person name="Henrissat B."/>
            <person name="Grigoriev I.V."/>
            <person name="Hibbett D.S."/>
            <person name="Martin F."/>
        </authorList>
    </citation>
    <scope>NUCLEOTIDE SEQUENCE [LARGE SCALE GENOMIC DNA]</scope>
    <source>
        <strain evidence="3">441</strain>
    </source>
</reference>
<dbReference type="EMBL" id="KN833705">
    <property type="protein sequence ID" value="KIK25871.1"/>
    <property type="molecule type" value="Genomic_DNA"/>
</dbReference>
<feature type="region of interest" description="Disordered" evidence="1">
    <location>
        <begin position="24"/>
        <end position="56"/>
    </location>
</feature>
<dbReference type="AlphaFoldDB" id="A0A0C9Z983"/>
<reference evidence="2 3" key="1">
    <citation type="submission" date="2014-04" db="EMBL/GenBank/DDBJ databases">
        <authorList>
            <consortium name="DOE Joint Genome Institute"/>
            <person name="Kuo A."/>
            <person name="Kohler A."/>
            <person name="Costa M.D."/>
            <person name="Nagy L.G."/>
            <person name="Floudas D."/>
            <person name="Copeland A."/>
            <person name="Barry K.W."/>
            <person name="Cichocki N."/>
            <person name="Veneault-Fourrey C."/>
            <person name="LaButti K."/>
            <person name="Lindquist E.A."/>
            <person name="Lipzen A."/>
            <person name="Lundell T."/>
            <person name="Morin E."/>
            <person name="Murat C."/>
            <person name="Sun H."/>
            <person name="Tunlid A."/>
            <person name="Henrissat B."/>
            <person name="Grigoriev I.V."/>
            <person name="Hibbett D.S."/>
            <person name="Martin F."/>
            <person name="Nordberg H.P."/>
            <person name="Cantor M.N."/>
            <person name="Hua S.X."/>
        </authorList>
    </citation>
    <scope>NUCLEOTIDE SEQUENCE [LARGE SCALE GENOMIC DNA]</scope>
    <source>
        <strain evidence="2 3">441</strain>
    </source>
</reference>
<proteinExistence type="predicted"/>
<sequence>MYPPLHLTLPVAYKRLDRARLRSSQRYTISGTHQTSELAGHSRRFPHHSLCPDQGTRRQDRILHTLRVRVTIRLLPHPRRLCPPC</sequence>
<accession>A0A0C9Z983</accession>
<evidence type="ECO:0000256" key="1">
    <source>
        <dbReference type="SAM" id="MobiDB-lite"/>
    </source>
</evidence>
<organism evidence="2 3">
    <name type="scientific">Pisolithus microcarpus 441</name>
    <dbReference type="NCBI Taxonomy" id="765257"/>
    <lineage>
        <taxon>Eukaryota</taxon>
        <taxon>Fungi</taxon>
        <taxon>Dikarya</taxon>
        <taxon>Basidiomycota</taxon>
        <taxon>Agaricomycotina</taxon>
        <taxon>Agaricomycetes</taxon>
        <taxon>Agaricomycetidae</taxon>
        <taxon>Boletales</taxon>
        <taxon>Sclerodermatineae</taxon>
        <taxon>Pisolithaceae</taxon>
        <taxon>Pisolithus</taxon>
    </lineage>
</organism>
<feature type="compositionally biased region" description="Polar residues" evidence="1">
    <location>
        <begin position="24"/>
        <end position="37"/>
    </location>
</feature>
<gene>
    <name evidence="2" type="ORF">PISMIDRAFT_326937</name>
</gene>
<evidence type="ECO:0000313" key="3">
    <source>
        <dbReference type="Proteomes" id="UP000054018"/>
    </source>
</evidence>
<protein>
    <submittedName>
        <fullName evidence="2">Uncharacterized protein</fullName>
    </submittedName>
</protein>